<accession>A0A5D8ZCP5</accession>
<dbReference type="RefSeq" id="WP_149351382.1">
    <property type="nucleotide sequence ID" value="NZ_VTRV01000002.1"/>
</dbReference>
<protein>
    <submittedName>
        <fullName evidence="3">Cupredoxin domain-containing protein</fullName>
    </submittedName>
</protein>
<dbReference type="Proteomes" id="UP000323164">
    <property type="component" value="Unassembled WGS sequence"/>
</dbReference>
<evidence type="ECO:0000313" key="4">
    <source>
        <dbReference type="Proteomes" id="UP000323164"/>
    </source>
</evidence>
<dbReference type="Gene3D" id="2.60.40.420">
    <property type="entry name" value="Cupredoxins - blue copper proteins"/>
    <property type="match status" value="1"/>
</dbReference>
<comment type="caution">
    <text evidence="3">The sequence shown here is derived from an EMBL/GenBank/DDBJ whole genome shotgun (WGS) entry which is preliminary data.</text>
</comment>
<reference evidence="3 4" key="1">
    <citation type="submission" date="2019-08" db="EMBL/GenBank/DDBJ databases">
        <title>Draft genome sequence of Lysobacter sp. UKS-15.</title>
        <authorList>
            <person name="Im W.-T."/>
        </authorList>
    </citation>
    <scope>NUCLEOTIDE SEQUENCE [LARGE SCALE GENOMIC DNA]</scope>
    <source>
        <strain evidence="3 4">UKS-15</strain>
    </source>
</reference>
<organism evidence="3 4">
    <name type="scientific">Cognatilysobacter lacus</name>
    <dbReference type="NCBI Taxonomy" id="1643323"/>
    <lineage>
        <taxon>Bacteria</taxon>
        <taxon>Pseudomonadati</taxon>
        <taxon>Pseudomonadota</taxon>
        <taxon>Gammaproteobacteria</taxon>
        <taxon>Lysobacterales</taxon>
        <taxon>Lysobacteraceae</taxon>
        <taxon>Cognatilysobacter</taxon>
    </lineage>
</organism>
<dbReference type="InterPro" id="IPR028096">
    <property type="entry name" value="EfeO_Cupredoxin"/>
</dbReference>
<proteinExistence type="predicted"/>
<dbReference type="OrthoDB" id="5958460at2"/>
<evidence type="ECO:0000313" key="3">
    <source>
        <dbReference type="EMBL" id="TZF91833.1"/>
    </source>
</evidence>
<dbReference type="EMBL" id="VTRV01000002">
    <property type="protein sequence ID" value="TZF91833.1"/>
    <property type="molecule type" value="Genomic_DNA"/>
</dbReference>
<dbReference type="SUPFAM" id="SSF49503">
    <property type="entry name" value="Cupredoxins"/>
    <property type="match status" value="1"/>
</dbReference>
<keyword evidence="4" id="KW-1185">Reference proteome</keyword>
<feature type="chain" id="PRO_5023115777" evidence="1">
    <location>
        <begin position="20"/>
        <end position="108"/>
    </location>
</feature>
<dbReference type="AlphaFoldDB" id="A0A5D8ZCP5"/>
<gene>
    <name evidence="3" type="ORF">FW784_00375</name>
</gene>
<name>A0A5D8ZCP5_9GAMM</name>
<dbReference type="Pfam" id="PF13473">
    <property type="entry name" value="Cupredoxin_1"/>
    <property type="match status" value="1"/>
</dbReference>
<feature type="domain" description="EfeO-type cupredoxin-like" evidence="2">
    <location>
        <begin position="5"/>
        <end position="107"/>
    </location>
</feature>
<feature type="signal peptide" evidence="1">
    <location>
        <begin position="1"/>
        <end position="19"/>
    </location>
</feature>
<evidence type="ECO:0000256" key="1">
    <source>
        <dbReference type="SAM" id="SignalP"/>
    </source>
</evidence>
<keyword evidence="1" id="KW-0732">Signal</keyword>
<sequence>MARFLVLCFLSLLSFGVFASDAAEATVTIKDHRFFPAELRVPAGRKVRLTVINQDATPEEFESYELNREKVVAGNSRIVVFVGPLARGRYPYFGDFHMTTAKGLLIAD</sequence>
<dbReference type="InterPro" id="IPR008972">
    <property type="entry name" value="Cupredoxin"/>
</dbReference>
<evidence type="ECO:0000259" key="2">
    <source>
        <dbReference type="Pfam" id="PF13473"/>
    </source>
</evidence>